<keyword evidence="2 7" id="KW-0812">Transmembrane</keyword>
<evidence type="ECO:0000313" key="8">
    <source>
        <dbReference type="EMBL" id="KAF6173644.1"/>
    </source>
</evidence>
<comment type="subcellular location">
    <subcellularLocation>
        <location evidence="1">Endomembrane system</location>
        <topology evidence="1">Multi-pass membrane protein</topology>
    </subcellularLocation>
</comment>
<evidence type="ECO:0000256" key="3">
    <source>
        <dbReference type="ARBA" id="ARBA00022729"/>
    </source>
</evidence>
<evidence type="ECO:0000256" key="1">
    <source>
        <dbReference type="ARBA" id="ARBA00004127"/>
    </source>
</evidence>
<evidence type="ECO:0000256" key="4">
    <source>
        <dbReference type="ARBA" id="ARBA00022989"/>
    </source>
</evidence>
<dbReference type="PANTHER" id="PTHR31769">
    <property type="entry name" value="OS07G0462200 PROTEIN-RELATED"/>
    <property type="match status" value="1"/>
</dbReference>
<evidence type="ECO:0000313" key="9">
    <source>
        <dbReference type="Proteomes" id="UP000541444"/>
    </source>
</evidence>
<dbReference type="OrthoDB" id="1861835at2759"/>
<evidence type="ECO:0000256" key="7">
    <source>
        <dbReference type="SAM" id="Phobius"/>
    </source>
</evidence>
<comment type="caution">
    <text evidence="8">The sequence shown here is derived from an EMBL/GenBank/DDBJ whole genome shotgun (WGS) entry which is preliminary data.</text>
</comment>
<keyword evidence="4 7" id="KW-1133">Transmembrane helix</keyword>
<keyword evidence="9" id="KW-1185">Reference proteome</keyword>
<organism evidence="8 9">
    <name type="scientific">Kingdonia uniflora</name>
    <dbReference type="NCBI Taxonomy" id="39325"/>
    <lineage>
        <taxon>Eukaryota</taxon>
        <taxon>Viridiplantae</taxon>
        <taxon>Streptophyta</taxon>
        <taxon>Embryophyta</taxon>
        <taxon>Tracheophyta</taxon>
        <taxon>Spermatophyta</taxon>
        <taxon>Magnoliopsida</taxon>
        <taxon>Ranunculales</taxon>
        <taxon>Circaeasteraceae</taxon>
        <taxon>Kingdonia</taxon>
    </lineage>
</organism>
<name>A0A7J7P3A0_9MAGN</name>
<dbReference type="AlphaFoldDB" id="A0A7J7P3A0"/>
<keyword evidence="3" id="KW-0732">Signal</keyword>
<evidence type="ECO:0000256" key="2">
    <source>
        <dbReference type="ARBA" id="ARBA00022692"/>
    </source>
</evidence>
<keyword evidence="5 7" id="KW-0472">Membrane</keyword>
<protein>
    <recommendedName>
        <fullName evidence="10">Transmembrane protein</fullName>
    </recommendedName>
</protein>
<dbReference type="InterPro" id="IPR009606">
    <property type="entry name" value="DEAL/Modifying_wall_lignin1/2"/>
</dbReference>
<dbReference type="InterPro" id="IPR052222">
    <property type="entry name" value="DESIGUAL"/>
</dbReference>
<gene>
    <name evidence="8" type="ORF">GIB67_023003</name>
</gene>
<accession>A0A7J7P3A0</accession>
<dbReference type="Proteomes" id="UP000541444">
    <property type="component" value="Unassembled WGS sequence"/>
</dbReference>
<evidence type="ECO:0000256" key="5">
    <source>
        <dbReference type="ARBA" id="ARBA00023136"/>
    </source>
</evidence>
<comment type="similarity">
    <text evidence="6">Belongs to the DESIGUAL family.</text>
</comment>
<evidence type="ECO:0000256" key="6">
    <source>
        <dbReference type="ARBA" id="ARBA00029467"/>
    </source>
</evidence>
<dbReference type="GO" id="GO:0012505">
    <property type="term" value="C:endomembrane system"/>
    <property type="evidence" value="ECO:0007669"/>
    <property type="project" value="UniProtKB-SubCell"/>
</dbReference>
<reference evidence="8 9" key="1">
    <citation type="journal article" date="2020" name="IScience">
        <title>Genome Sequencing of the Endangered Kingdonia uniflora (Circaeasteraceae, Ranunculales) Reveals Potential Mechanisms of Evolutionary Specialization.</title>
        <authorList>
            <person name="Sun Y."/>
            <person name="Deng T."/>
            <person name="Zhang A."/>
            <person name="Moore M.J."/>
            <person name="Landis J.B."/>
            <person name="Lin N."/>
            <person name="Zhang H."/>
            <person name="Zhang X."/>
            <person name="Huang J."/>
            <person name="Zhang X."/>
            <person name="Sun H."/>
            <person name="Wang H."/>
        </authorList>
    </citation>
    <scope>NUCLEOTIDE SEQUENCE [LARGE SCALE GENOMIC DNA]</scope>
    <source>
        <strain evidence="8">TB1705</strain>
        <tissue evidence="8">Leaf</tissue>
    </source>
</reference>
<proteinExistence type="inferred from homology"/>
<sequence>MAVTHADLSPGPRPSDIGSKTGAFLMILSILCGLCSFVLCLIAETTRSMATWVQLRIGGEVRYECIYSGSGKIPLFCAVGAFFSLAIAMVMEHAFLLVAINKATPPALLAWNQDDSPPSKALTWRAGFFFVTTWICFAVGEVLLMIGLGVESGHLKKWARPRPTCLVVRQGLFLAAGVFGLTTVFLASGLYFTALGAQQLQRDEEHVRQEVLNTSALFASPPRSPRNQVVLNLREHISQEQQHQPQRADHNLVLVINTSKLQSA</sequence>
<feature type="transmembrane region" description="Helical" evidence="7">
    <location>
        <begin position="126"/>
        <end position="150"/>
    </location>
</feature>
<feature type="transmembrane region" description="Helical" evidence="7">
    <location>
        <begin position="75"/>
        <end position="100"/>
    </location>
</feature>
<feature type="transmembrane region" description="Helical" evidence="7">
    <location>
        <begin position="171"/>
        <end position="192"/>
    </location>
</feature>
<evidence type="ECO:0008006" key="10">
    <source>
        <dbReference type="Google" id="ProtNLM"/>
    </source>
</evidence>
<dbReference type="Pfam" id="PF06749">
    <property type="entry name" value="DUF1218"/>
    <property type="match status" value="1"/>
</dbReference>
<feature type="transmembrane region" description="Helical" evidence="7">
    <location>
        <begin position="23"/>
        <end position="43"/>
    </location>
</feature>
<dbReference type="EMBL" id="JACGCM010000333">
    <property type="protein sequence ID" value="KAF6173644.1"/>
    <property type="molecule type" value="Genomic_DNA"/>
</dbReference>